<organism evidence="9 10">
    <name type="scientific">Bhargavaea cecembensis</name>
    <dbReference type="NCBI Taxonomy" id="394098"/>
    <lineage>
        <taxon>Bacteria</taxon>
        <taxon>Bacillati</taxon>
        <taxon>Bacillota</taxon>
        <taxon>Bacilli</taxon>
        <taxon>Bacillales</taxon>
        <taxon>Caryophanaceae</taxon>
        <taxon>Bhargavaea</taxon>
    </lineage>
</organism>
<keyword evidence="4" id="KW-1003">Cell membrane</keyword>
<evidence type="ECO:0000256" key="3">
    <source>
        <dbReference type="ARBA" id="ARBA00022449"/>
    </source>
</evidence>
<dbReference type="AlphaFoldDB" id="A0A161SHN1"/>
<feature type="transmembrane region" description="Helical" evidence="8">
    <location>
        <begin position="57"/>
        <end position="81"/>
    </location>
</feature>
<dbReference type="Pfam" id="PF01899">
    <property type="entry name" value="MNHE"/>
    <property type="match status" value="1"/>
</dbReference>
<keyword evidence="3" id="KW-0050">Antiport</keyword>
<keyword evidence="5 8" id="KW-0812">Transmembrane</keyword>
<comment type="similarity">
    <text evidence="2">Belongs to the CPA3 antiporters (TC 2.A.63) subunit E family.</text>
</comment>
<comment type="subcellular location">
    <subcellularLocation>
        <location evidence="1">Cell membrane</location>
        <topology evidence="1">Multi-pass membrane protein</topology>
    </subcellularLocation>
</comment>
<evidence type="ECO:0000256" key="1">
    <source>
        <dbReference type="ARBA" id="ARBA00004651"/>
    </source>
</evidence>
<dbReference type="PANTHER" id="PTHR34584">
    <property type="entry name" value="NA(+)/H(+) ANTIPORTER SUBUNIT E1"/>
    <property type="match status" value="1"/>
</dbReference>
<accession>A0A161SHN1</accession>
<feature type="transmembrane region" description="Helical" evidence="8">
    <location>
        <begin position="101"/>
        <end position="121"/>
    </location>
</feature>
<comment type="caution">
    <text evidence="9">The sequence shown here is derived from an EMBL/GenBank/DDBJ whole genome shotgun (WGS) entry which is preliminary data.</text>
</comment>
<dbReference type="Proteomes" id="UP000076490">
    <property type="component" value="Unassembled WGS sequence"/>
</dbReference>
<dbReference type="InterPro" id="IPR002758">
    <property type="entry name" value="Cation_antiport_E"/>
</dbReference>
<dbReference type="GO" id="GO:0008324">
    <property type="term" value="F:monoatomic cation transmembrane transporter activity"/>
    <property type="evidence" value="ECO:0007669"/>
    <property type="project" value="InterPro"/>
</dbReference>
<keyword evidence="7 8" id="KW-0472">Membrane</keyword>
<dbReference type="EMBL" id="LQNT01000013">
    <property type="protein sequence ID" value="KZE36503.1"/>
    <property type="molecule type" value="Genomic_DNA"/>
</dbReference>
<evidence type="ECO:0000256" key="8">
    <source>
        <dbReference type="SAM" id="Phobius"/>
    </source>
</evidence>
<dbReference type="PANTHER" id="PTHR34584:SF1">
    <property type="entry name" value="NA(+)_H(+) ANTIPORTER SUBUNIT E1"/>
    <property type="match status" value="1"/>
</dbReference>
<evidence type="ECO:0000256" key="7">
    <source>
        <dbReference type="ARBA" id="ARBA00023136"/>
    </source>
</evidence>
<dbReference type="PIRSF" id="PIRSF019239">
    <property type="entry name" value="MrpE"/>
    <property type="match status" value="1"/>
</dbReference>
<dbReference type="NCBIfam" id="NF009292">
    <property type="entry name" value="PRK12651.1-3"/>
    <property type="match status" value="1"/>
</dbReference>
<dbReference type="GO" id="GO:0015297">
    <property type="term" value="F:antiporter activity"/>
    <property type="evidence" value="ECO:0007669"/>
    <property type="project" value="UniProtKB-KW"/>
</dbReference>
<evidence type="ECO:0000313" key="10">
    <source>
        <dbReference type="Proteomes" id="UP000076490"/>
    </source>
</evidence>
<dbReference type="OrthoDB" id="9800498at2"/>
<gene>
    <name evidence="9" type="ORF">AV656_15320</name>
</gene>
<dbReference type="RefSeq" id="WP_063183805.1">
    <property type="nucleotide sequence ID" value="NZ_LQNT01000013.1"/>
</dbReference>
<evidence type="ECO:0000256" key="4">
    <source>
        <dbReference type="ARBA" id="ARBA00022475"/>
    </source>
</evidence>
<sequence length="159" mass="18573">MAFQILLNFILAFTWMFILNSFDASTFIIGWLLGLLLLTMMRRFFKGPLYTRRIWAIIKLTLLFLKELWLANIQVFMLVIKPKLDIQPAIFRYQTKLTNDWEITLLSALITLTPGTVVMNVSEDKKMLYVHAIHIDDVEEAVTSIRDSFEKAIMEVSRP</sequence>
<name>A0A161SHN1_9BACL</name>
<reference evidence="9 10" key="1">
    <citation type="submission" date="2016-01" db="EMBL/GenBank/DDBJ databases">
        <title>Whole genome sequencing of Bhargavaea cecembensis T14.</title>
        <authorList>
            <person name="Hong K.W."/>
        </authorList>
    </citation>
    <scope>NUCLEOTIDE SEQUENCE [LARGE SCALE GENOMIC DNA]</scope>
    <source>
        <strain evidence="9 10">T14</strain>
    </source>
</reference>
<dbReference type="GO" id="GO:0005886">
    <property type="term" value="C:plasma membrane"/>
    <property type="evidence" value="ECO:0007669"/>
    <property type="project" value="UniProtKB-SubCell"/>
</dbReference>
<protein>
    <submittedName>
        <fullName evidence="9">Cation:proton antiporter</fullName>
    </submittedName>
</protein>
<evidence type="ECO:0000313" key="9">
    <source>
        <dbReference type="EMBL" id="KZE36503.1"/>
    </source>
</evidence>
<proteinExistence type="inferred from homology"/>
<evidence type="ECO:0000256" key="2">
    <source>
        <dbReference type="ARBA" id="ARBA00006228"/>
    </source>
</evidence>
<evidence type="ECO:0000256" key="6">
    <source>
        <dbReference type="ARBA" id="ARBA00022989"/>
    </source>
</evidence>
<keyword evidence="6 8" id="KW-1133">Transmembrane helix</keyword>
<keyword evidence="3" id="KW-0813">Transport</keyword>
<evidence type="ECO:0000256" key="5">
    <source>
        <dbReference type="ARBA" id="ARBA00022692"/>
    </source>
</evidence>